<dbReference type="EMBL" id="CAJMWV010003260">
    <property type="protein sequence ID" value="CAE6479042.1"/>
    <property type="molecule type" value="Genomic_DNA"/>
</dbReference>
<evidence type="ECO:0000256" key="1">
    <source>
        <dbReference type="ARBA" id="ARBA00022737"/>
    </source>
</evidence>
<proteinExistence type="predicted"/>
<reference evidence="4" key="1">
    <citation type="submission" date="2021-01" db="EMBL/GenBank/DDBJ databases">
        <authorList>
            <person name="Kaushik A."/>
        </authorList>
    </citation>
    <scope>NUCLEOTIDE SEQUENCE</scope>
    <source>
        <strain evidence="4">AG3-1AP</strain>
    </source>
</reference>
<name>A0A8H3H3E8_9AGAM</name>
<dbReference type="InterPro" id="IPR016135">
    <property type="entry name" value="UBQ-conjugating_enzyme/RWD"/>
</dbReference>
<protein>
    <recommendedName>
        <fullName evidence="3">Nephrocystin 3-like N-terminal domain-containing protein</fullName>
    </recommendedName>
</protein>
<evidence type="ECO:0000313" key="5">
    <source>
        <dbReference type="Proteomes" id="UP000663831"/>
    </source>
</evidence>
<dbReference type="Proteomes" id="UP000663831">
    <property type="component" value="Unassembled WGS sequence"/>
</dbReference>
<feature type="domain" description="Nephrocystin 3-like N-terminal" evidence="3">
    <location>
        <begin position="219"/>
        <end position="380"/>
    </location>
</feature>
<organism evidence="4 5">
    <name type="scientific">Rhizoctonia solani</name>
    <dbReference type="NCBI Taxonomy" id="456999"/>
    <lineage>
        <taxon>Eukaryota</taxon>
        <taxon>Fungi</taxon>
        <taxon>Dikarya</taxon>
        <taxon>Basidiomycota</taxon>
        <taxon>Agaricomycotina</taxon>
        <taxon>Agaricomycetes</taxon>
        <taxon>Cantharellales</taxon>
        <taxon>Ceratobasidiaceae</taxon>
        <taxon>Rhizoctonia</taxon>
    </lineage>
</organism>
<keyword evidence="1" id="KW-0677">Repeat</keyword>
<sequence length="803" mass="89546">MSNKNTTNQPGSSTQHVLGTNNPPNPPSNMGTKSTLELKHRGKETLGKLKAFFQAAPVAAGTFSPLKTAMNELVNVFDVVEAVAENQECYEELYSEFQSIFDSLQPYADKLDTEARNSSVARIVQSINAQIAHIKKRQEQGKTKQMFGFRENQGDLIKRYRQVASLFRQLQNDINLRIWNNTDRQLSEMQLKGMSPVRNAIHDSSFSRTVNRRGCTRGTREQVLETLRNWVQNPHSAKLFWMSGMLGTGKTTIAYSLCEWLKDEKQLGASFFCSRGSDTCRDLNGIVPTIAYQLARYSPAFRWSLSHALEDDPDAPIRNVSAQFNKLIVEPVARVRTALPEGVTVVIDALDECDNHGLELLELLLKHAIDLPIKFFITVRPEPVIHKTMMTVARPMDLDGITSPMVEDDVYKYLAEALGNMLGPPTDDQLRQLARQSGKLFAYASILVLYVNPSTPYVDSSRRLQTVLLQENDHCGKSAGPSKLFIPLDRLYDNVLGRAFDDKLELEELQNVQNVLWTIICGGEPLSIEILAELLQLTNDQVFLALKPLHSVLHVPEGGGLVTPVHASFSEYLLDKSRSGQMHCDGPRQNERLAHRCFDLMITKLFGPGTLELSSPFYSTTPDSKEQVNVKISPSVLYAGRYLDTHLHANPTSNLHASLNEISCGGIPASWMRVLEALDLKSSTMKALYTSGIAMSQQPVSPAAFRKLVKEIQQLRAEPPEGIRVVPSEENMLDVVGIVAGPGKSHQFVSDDSLFKRLFVNRRHTVRRGILPHPLFLSCHIPGLSSLCANDDQDLPPQRLSLG</sequence>
<dbReference type="PANTHER" id="PTHR10039:SF17">
    <property type="entry name" value="FUNGAL STAND N-TERMINAL GOODBYE DOMAIN-CONTAINING PROTEIN-RELATED"/>
    <property type="match status" value="1"/>
</dbReference>
<feature type="region of interest" description="Disordered" evidence="2">
    <location>
        <begin position="1"/>
        <end position="34"/>
    </location>
</feature>
<dbReference type="PANTHER" id="PTHR10039">
    <property type="entry name" value="AMELOGENIN"/>
    <property type="match status" value="1"/>
</dbReference>
<evidence type="ECO:0000256" key="2">
    <source>
        <dbReference type="SAM" id="MobiDB-lite"/>
    </source>
</evidence>
<dbReference type="Gene3D" id="3.40.50.300">
    <property type="entry name" value="P-loop containing nucleotide triphosphate hydrolases"/>
    <property type="match status" value="1"/>
</dbReference>
<dbReference type="PRINTS" id="PR00364">
    <property type="entry name" value="DISEASERSIST"/>
</dbReference>
<accession>A0A8H3H3E8</accession>
<dbReference type="SUPFAM" id="SSF54495">
    <property type="entry name" value="UBC-like"/>
    <property type="match status" value="1"/>
</dbReference>
<gene>
    <name evidence="4" type="ORF">RDB_LOCUS96961</name>
</gene>
<evidence type="ECO:0000259" key="3">
    <source>
        <dbReference type="Pfam" id="PF24883"/>
    </source>
</evidence>
<comment type="caution">
    <text evidence="4">The sequence shown here is derived from an EMBL/GenBank/DDBJ whole genome shotgun (WGS) entry which is preliminary data.</text>
</comment>
<evidence type="ECO:0000313" key="4">
    <source>
        <dbReference type="EMBL" id="CAE6479042.1"/>
    </source>
</evidence>
<dbReference type="InterPro" id="IPR027417">
    <property type="entry name" value="P-loop_NTPase"/>
</dbReference>
<dbReference type="AlphaFoldDB" id="A0A8H3H3E8"/>
<dbReference type="SUPFAM" id="SSF52540">
    <property type="entry name" value="P-loop containing nucleoside triphosphate hydrolases"/>
    <property type="match status" value="1"/>
</dbReference>
<dbReference type="InterPro" id="IPR056884">
    <property type="entry name" value="NPHP3-like_N"/>
</dbReference>
<dbReference type="Pfam" id="PF24883">
    <property type="entry name" value="NPHP3_N"/>
    <property type="match status" value="1"/>
</dbReference>